<accession>A0A1F5ZWK8</accession>
<comment type="subunit">
    <text evidence="7">Part of the 50S ribosomal subunit. Forms a cluster with proteins L14 and L19.</text>
</comment>
<reference evidence="9 10" key="1">
    <citation type="journal article" date="2016" name="Nat. Commun.">
        <title>Thousands of microbial genomes shed light on interconnected biogeochemical processes in an aquifer system.</title>
        <authorList>
            <person name="Anantharaman K."/>
            <person name="Brown C.T."/>
            <person name="Hug L.A."/>
            <person name="Sharon I."/>
            <person name="Castelle C.J."/>
            <person name="Probst A.J."/>
            <person name="Thomas B.C."/>
            <person name="Singh A."/>
            <person name="Wilkins M.J."/>
            <person name="Karaoz U."/>
            <person name="Brodie E.L."/>
            <person name="Williams K.H."/>
            <person name="Hubbard S.S."/>
            <person name="Banfield J.F."/>
        </authorList>
    </citation>
    <scope>NUCLEOTIDE SEQUENCE [LARGE SCALE GENOMIC DNA]</scope>
</reference>
<comment type="similarity">
    <text evidence="1 7">Belongs to the universal ribosomal protein uL3 family.</text>
</comment>
<dbReference type="InterPro" id="IPR019927">
    <property type="entry name" value="Ribosomal_uL3_bac/org-type"/>
</dbReference>
<organism evidence="9 10">
    <name type="scientific">Candidatus Gottesmanbacteria bacterium RIFCSPHIGHO2_02_FULL_39_11</name>
    <dbReference type="NCBI Taxonomy" id="1798382"/>
    <lineage>
        <taxon>Bacteria</taxon>
        <taxon>Candidatus Gottesmaniibacteriota</taxon>
    </lineage>
</organism>
<comment type="function">
    <text evidence="7">One of the primary rRNA binding proteins, it binds directly near the 3'-end of the 23S rRNA, where it nucleates assembly of the 50S subunit.</text>
</comment>
<dbReference type="EMBL" id="MFJL01000007">
    <property type="protein sequence ID" value="OGG16859.1"/>
    <property type="molecule type" value="Genomic_DNA"/>
</dbReference>
<dbReference type="Gene3D" id="2.40.30.10">
    <property type="entry name" value="Translation factors"/>
    <property type="match status" value="1"/>
</dbReference>
<gene>
    <name evidence="7" type="primary">rplC</name>
    <name evidence="9" type="ORF">A3D77_00100</name>
</gene>
<keyword evidence="3 7" id="KW-0694">RNA-binding</keyword>
<evidence type="ECO:0000256" key="4">
    <source>
        <dbReference type="ARBA" id="ARBA00022980"/>
    </source>
</evidence>
<dbReference type="PANTHER" id="PTHR11229">
    <property type="entry name" value="50S RIBOSOMAL PROTEIN L3"/>
    <property type="match status" value="1"/>
</dbReference>
<comment type="caution">
    <text evidence="9">The sequence shown here is derived from an EMBL/GenBank/DDBJ whole genome shotgun (WGS) entry which is preliminary data.</text>
</comment>
<dbReference type="InterPro" id="IPR000597">
    <property type="entry name" value="Ribosomal_uL3"/>
</dbReference>
<dbReference type="GO" id="GO:0003735">
    <property type="term" value="F:structural constituent of ribosome"/>
    <property type="evidence" value="ECO:0007669"/>
    <property type="project" value="UniProtKB-UniRule"/>
</dbReference>
<dbReference type="FunFam" id="2.40.30.10:FF:000004">
    <property type="entry name" value="50S ribosomal protein L3"/>
    <property type="match status" value="1"/>
</dbReference>
<dbReference type="InterPro" id="IPR009000">
    <property type="entry name" value="Transl_B-barrel_sf"/>
</dbReference>
<keyword evidence="5 7" id="KW-0687">Ribonucleoprotein</keyword>
<dbReference type="Pfam" id="PF00297">
    <property type="entry name" value="Ribosomal_L3"/>
    <property type="match status" value="1"/>
</dbReference>
<dbReference type="Proteomes" id="UP000176923">
    <property type="component" value="Unassembled WGS sequence"/>
</dbReference>
<proteinExistence type="inferred from homology"/>
<evidence type="ECO:0000256" key="6">
    <source>
        <dbReference type="ARBA" id="ARBA00035243"/>
    </source>
</evidence>
<dbReference type="Gene3D" id="3.30.160.810">
    <property type="match status" value="1"/>
</dbReference>
<dbReference type="GO" id="GO:0019843">
    <property type="term" value="F:rRNA binding"/>
    <property type="evidence" value="ECO:0007669"/>
    <property type="project" value="UniProtKB-UniRule"/>
</dbReference>
<dbReference type="SUPFAM" id="SSF50447">
    <property type="entry name" value="Translation proteins"/>
    <property type="match status" value="1"/>
</dbReference>
<evidence type="ECO:0000313" key="9">
    <source>
        <dbReference type="EMBL" id="OGG16859.1"/>
    </source>
</evidence>
<evidence type="ECO:0000256" key="1">
    <source>
        <dbReference type="ARBA" id="ARBA00006540"/>
    </source>
</evidence>
<evidence type="ECO:0000313" key="10">
    <source>
        <dbReference type="Proteomes" id="UP000176923"/>
    </source>
</evidence>
<dbReference type="NCBIfam" id="TIGR03625">
    <property type="entry name" value="L3_bact"/>
    <property type="match status" value="1"/>
</dbReference>
<dbReference type="HAMAP" id="MF_01325_B">
    <property type="entry name" value="Ribosomal_uL3_B"/>
    <property type="match status" value="1"/>
</dbReference>
<dbReference type="STRING" id="1798382.A3D77_00100"/>
<evidence type="ECO:0000256" key="3">
    <source>
        <dbReference type="ARBA" id="ARBA00022884"/>
    </source>
</evidence>
<evidence type="ECO:0000256" key="7">
    <source>
        <dbReference type="HAMAP-Rule" id="MF_01325"/>
    </source>
</evidence>
<keyword evidence="4 7" id="KW-0689">Ribosomal protein</keyword>
<name>A0A1F5ZWK8_9BACT</name>
<dbReference type="GO" id="GO:0022625">
    <property type="term" value="C:cytosolic large ribosomal subunit"/>
    <property type="evidence" value="ECO:0007669"/>
    <property type="project" value="TreeGrafter"/>
</dbReference>
<evidence type="ECO:0000256" key="5">
    <source>
        <dbReference type="ARBA" id="ARBA00023274"/>
    </source>
</evidence>
<dbReference type="GO" id="GO:0006412">
    <property type="term" value="P:translation"/>
    <property type="evidence" value="ECO:0007669"/>
    <property type="project" value="UniProtKB-UniRule"/>
</dbReference>
<evidence type="ECO:0000256" key="2">
    <source>
        <dbReference type="ARBA" id="ARBA00022730"/>
    </source>
</evidence>
<dbReference type="PANTHER" id="PTHR11229:SF16">
    <property type="entry name" value="LARGE RIBOSOMAL SUBUNIT PROTEIN UL3C"/>
    <property type="match status" value="1"/>
</dbReference>
<protein>
    <recommendedName>
        <fullName evidence="6 7">Large ribosomal subunit protein uL3</fullName>
    </recommendedName>
</protein>
<dbReference type="AlphaFoldDB" id="A0A1F5ZWK8"/>
<evidence type="ECO:0000256" key="8">
    <source>
        <dbReference type="SAM" id="MobiDB-lite"/>
    </source>
</evidence>
<sequence length="218" mass="23551">MIGGILATKIGQKQMFTPDGVRQVVTTLKAGPLYVVGVKTIQKDGYSAVQIGYGTRRPKTITQPVLGTLKKAGLGEKPTRFLREIRTDNKQQITDNEDEIKIGIEIKASDELKVGDAIIVSGTSKGKGFQGGVRRYGFKGGPRTHGQSDRERAPGSIGQTTTPGRVYKGKRMAGRMGQDTITIKNLKVISIDAEKQIMTITGVVPGGKNSLLIIRKMN</sequence>
<feature type="region of interest" description="Disordered" evidence="8">
    <location>
        <begin position="138"/>
        <end position="162"/>
    </location>
</feature>
<keyword evidence="2 7" id="KW-0699">rRNA-binding</keyword>